<dbReference type="EnsemblMetazoa" id="XM_038192161.1">
    <property type="protein sequence ID" value="XP_038048089.1"/>
    <property type="gene ID" value="LOC119722124"/>
</dbReference>
<dbReference type="OrthoDB" id="534063at2759"/>
<comment type="similarity">
    <text evidence="4">Belongs to the DONSON family.</text>
</comment>
<name>A0A913Z8W3_PATMI</name>
<comment type="subcellular location">
    <subcellularLocation>
        <location evidence="1">Nucleus</location>
    </subcellularLocation>
</comment>
<protein>
    <submittedName>
        <fullName evidence="6">Uncharacterized protein</fullName>
    </submittedName>
</protein>
<feature type="compositionally biased region" description="Gly residues" evidence="5">
    <location>
        <begin position="117"/>
        <end position="127"/>
    </location>
</feature>
<keyword evidence="7" id="KW-1185">Reference proteome</keyword>
<dbReference type="PANTHER" id="PTHR12972:SF0">
    <property type="entry name" value="PROTEIN DOWNSTREAM NEIGHBOR OF SON"/>
    <property type="match status" value="1"/>
</dbReference>
<sequence length="652" mass="72813">MRMSTVRQDTMADQDSLTQSPTWKKPSDIMKVRLKKRRTSSLGNTRLLAAKAERRNRLSSGEGDVNHRPGKRRNPFGQDGAPPARRRASQNNDAEDERGDRRSDEYREDSPSMGQEEGMGGVRGEVGSGSEVSLFRALDSGEDEAVFTEGTERKGAPATEYQRALSVSSSGKTERPDEETETEGEAKLEKLTSEFLPLDWSIKSRVRFTSPHPFSWSHPLKTTEEASGICSFVRCEDLSRAQHKTSENVSAVHSKWKARLQQSLMMWSHPHLPWVKLYPRLTLRSKATSTSFAAFDESIQKDLMASWSESFRSVFYLLRSGHCPYFYLLAHQYTVLFRAAGVGGVKHIHALFNPTTKGLRDAFKEEGIDFSLPLAKMDDQQNKSRSDLEEEFREQYKQPSETEGEVSKATLSCEADIDQILAGDDEDKDGEEEELAISQDDDAASSWLQSMGLDKQHFPSLEPSKVNLQRDHLMRIDNRPESMVLVQGSDTQALYNFLLNTRTTVATTGATAGIPPTLLAPVAFQGATLDSVKWKPGVMKQAVGNKLQESYSLEITGPLLPHNVFHVCQLLDGTQGADFSGTFNNHDPTLPFSLVTTETATDSKTETGESLQEDSRGKDSFADYLAAQGGERHVGILKEFAYTDGLYQWWKQ</sequence>
<evidence type="ECO:0000313" key="7">
    <source>
        <dbReference type="Proteomes" id="UP000887568"/>
    </source>
</evidence>
<evidence type="ECO:0000256" key="5">
    <source>
        <dbReference type="SAM" id="MobiDB-lite"/>
    </source>
</evidence>
<evidence type="ECO:0000256" key="4">
    <source>
        <dbReference type="ARBA" id="ARBA00025806"/>
    </source>
</evidence>
<dbReference type="OMA" id="NGPIMPH"/>
<proteinExistence type="inferred from homology"/>
<feature type="compositionally biased region" description="Basic and acidic residues" evidence="5">
    <location>
        <begin position="98"/>
        <end position="110"/>
    </location>
</feature>
<dbReference type="InterPro" id="IPR024861">
    <property type="entry name" value="Donson"/>
</dbReference>
<dbReference type="GeneID" id="119722124"/>
<feature type="region of interest" description="Disordered" evidence="5">
    <location>
        <begin position="147"/>
        <end position="184"/>
    </location>
</feature>
<evidence type="ECO:0000256" key="2">
    <source>
        <dbReference type="ARBA" id="ARBA00022473"/>
    </source>
</evidence>
<dbReference type="PANTHER" id="PTHR12972">
    <property type="entry name" value="DOWNSTREAM NEIGHBOR OF SON"/>
    <property type="match status" value="1"/>
</dbReference>
<dbReference type="AlphaFoldDB" id="A0A913Z8W3"/>
<evidence type="ECO:0000256" key="3">
    <source>
        <dbReference type="ARBA" id="ARBA00023242"/>
    </source>
</evidence>
<dbReference type="GO" id="GO:0005634">
    <property type="term" value="C:nucleus"/>
    <property type="evidence" value="ECO:0007669"/>
    <property type="project" value="UniProtKB-SubCell"/>
</dbReference>
<feature type="compositionally biased region" description="Polar residues" evidence="5">
    <location>
        <begin position="1"/>
        <end position="22"/>
    </location>
</feature>
<reference evidence="6" key="1">
    <citation type="submission" date="2022-11" db="UniProtKB">
        <authorList>
            <consortium name="EnsemblMetazoa"/>
        </authorList>
    </citation>
    <scope>IDENTIFICATION</scope>
</reference>
<dbReference type="RefSeq" id="XP_038048089.1">
    <property type="nucleotide sequence ID" value="XM_038192161.1"/>
</dbReference>
<keyword evidence="2" id="KW-0217">Developmental protein</keyword>
<accession>A0A913Z8W3</accession>
<keyword evidence="3" id="KW-0539">Nucleus</keyword>
<dbReference type="PRINTS" id="PR02064">
    <property type="entry name" value="DONSON"/>
</dbReference>
<dbReference type="GO" id="GO:0033260">
    <property type="term" value="P:nuclear DNA replication"/>
    <property type="evidence" value="ECO:0007669"/>
    <property type="project" value="TreeGrafter"/>
</dbReference>
<dbReference type="Proteomes" id="UP000887568">
    <property type="component" value="Unplaced"/>
</dbReference>
<evidence type="ECO:0000313" key="6">
    <source>
        <dbReference type="EnsemblMetazoa" id="XP_038048089.1"/>
    </source>
</evidence>
<organism evidence="6 7">
    <name type="scientific">Patiria miniata</name>
    <name type="common">Bat star</name>
    <name type="synonym">Asterina miniata</name>
    <dbReference type="NCBI Taxonomy" id="46514"/>
    <lineage>
        <taxon>Eukaryota</taxon>
        <taxon>Metazoa</taxon>
        <taxon>Echinodermata</taxon>
        <taxon>Eleutherozoa</taxon>
        <taxon>Asterozoa</taxon>
        <taxon>Asteroidea</taxon>
        <taxon>Valvatacea</taxon>
        <taxon>Valvatida</taxon>
        <taxon>Asterinidae</taxon>
        <taxon>Patiria</taxon>
    </lineage>
</organism>
<feature type="region of interest" description="Disordered" evidence="5">
    <location>
        <begin position="1"/>
        <end position="127"/>
    </location>
</feature>
<evidence type="ECO:0000256" key="1">
    <source>
        <dbReference type="ARBA" id="ARBA00004123"/>
    </source>
</evidence>